<evidence type="ECO:0000256" key="2">
    <source>
        <dbReference type="ARBA" id="ARBA00023125"/>
    </source>
</evidence>
<dbReference type="Gene3D" id="1.10.10.60">
    <property type="entry name" value="Homeodomain-like"/>
    <property type="match status" value="1"/>
</dbReference>
<keyword evidence="7" id="KW-1185">Reference proteome</keyword>
<evidence type="ECO:0000256" key="3">
    <source>
        <dbReference type="ARBA" id="ARBA00023163"/>
    </source>
</evidence>
<evidence type="ECO:0000313" key="7">
    <source>
        <dbReference type="Proteomes" id="UP000243140"/>
    </source>
</evidence>
<evidence type="ECO:0000313" key="6">
    <source>
        <dbReference type="EMBL" id="ORA85420.1"/>
    </source>
</evidence>
<dbReference type="InterPro" id="IPR001647">
    <property type="entry name" value="HTH_TetR"/>
</dbReference>
<dbReference type="Gene3D" id="1.10.357.10">
    <property type="entry name" value="Tetracycline Repressor, domain 2"/>
    <property type="match status" value="1"/>
</dbReference>
<dbReference type="InterPro" id="IPR011075">
    <property type="entry name" value="TetR_C"/>
</dbReference>
<protein>
    <submittedName>
        <fullName evidence="6">TetR family transcriptional regulator</fullName>
    </submittedName>
</protein>
<dbReference type="PANTHER" id="PTHR30055:SF148">
    <property type="entry name" value="TETR-FAMILY TRANSCRIPTIONAL REGULATOR"/>
    <property type="match status" value="1"/>
</dbReference>
<proteinExistence type="predicted"/>
<dbReference type="PROSITE" id="PS50977">
    <property type="entry name" value="HTH_TETR_2"/>
    <property type="match status" value="1"/>
</dbReference>
<organism evidence="6 7">
    <name type="scientific">Mycobacterium malmoense</name>
    <dbReference type="NCBI Taxonomy" id="1780"/>
    <lineage>
        <taxon>Bacteria</taxon>
        <taxon>Bacillati</taxon>
        <taxon>Actinomycetota</taxon>
        <taxon>Actinomycetes</taxon>
        <taxon>Mycobacteriales</taxon>
        <taxon>Mycobacteriaceae</taxon>
        <taxon>Mycobacterium</taxon>
    </lineage>
</organism>
<dbReference type="PANTHER" id="PTHR30055">
    <property type="entry name" value="HTH-TYPE TRANSCRIPTIONAL REGULATOR RUTR"/>
    <property type="match status" value="1"/>
</dbReference>
<evidence type="ECO:0000256" key="4">
    <source>
        <dbReference type="PROSITE-ProRule" id="PRU00335"/>
    </source>
</evidence>
<evidence type="ECO:0000256" key="1">
    <source>
        <dbReference type="ARBA" id="ARBA00023015"/>
    </source>
</evidence>
<sequence length="224" mass="24884">MSNRKSRSSCDVVVRRRDDVLLSAIREAIRAELAERGYSGVTFEGVARRAKTSKPVLYRRYRSRAHMVVDALPALRWQASAPTDARSLRDDLSALLSEALDRFYSIGVDTYRRLIADADDELLDTLDAQLTQLANQTIYRALSRARDRGEIGPSDIPDRAATTIAVLLRNELFFTRKPVDQQTVADMLDNVYLPLIDAVSHRSDAGLAAAAARKGHRGATMPLS</sequence>
<reference evidence="6 7" key="1">
    <citation type="submission" date="2017-02" db="EMBL/GenBank/DDBJ databases">
        <title>The new phylogeny of genus Mycobacterium.</title>
        <authorList>
            <person name="Tortoli E."/>
            <person name="Trovato A."/>
            <person name="Cirillo D.M."/>
        </authorList>
    </citation>
    <scope>NUCLEOTIDE SEQUENCE [LARGE SCALE GENOMIC DNA]</scope>
    <source>
        <strain evidence="6 7">IP1130001</strain>
    </source>
</reference>
<evidence type="ECO:0000259" key="5">
    <source>
        <dbReference type="PROSITE" id="PS50977"/>
    </source>
</evidence>
<feature type="domain" description="HTH tetR-type" evidence="5">
    <location>
        <begin position="19"/>
        <end position="79"/>
    </location>
</feature>
<dbReference type="InterPro" id="IPR036271">
    <property type="entry name" value="Tet_transcr_reg_TetR-rel_C_sf"/>
</dbReference>
<dbReference type="InterPro" id="IPR009057">
    <property type="entry name" value="Homeodomain-like_sf"/>
</dbReference>
<gene>
    <name evidence="6" type="ORF">BST29_00720</name>
</gene>
<dbReference type="Pfam" id="PF00440">
    <property type="entry name" value="TetR_N"/>
    <property type="match status" value="1"/>
</dbReference>
<keyword evidence="1" id="KW-0805">Transcription regulation</keyword>
<dbReference type="InterPro" id="IPR050109">
    <property type="entry name" value="HTH-type_TetR-like_transc_reg"/>
</dbReference>
<feature type="DNA-binding region" description="H-T-H motif" evidence="4">
    <location>
        <begin position="42"/>
        <end position="61"/>
    </location>
</feature>
<comment type="caution">
    <text evidence="6">The sequence shown here is derived from an EMBL/GenBank/DDBJ whole genome shotgun (WGS) entry which is preliminary data.</text>
</comment>
<dbReference type="EMBL" id="MVHV01000001">
    <property type="protein sequence ID" value="ORA85420.1"/>
    <property type="molecule type" value="Genomic_DNA"/>
</dbReference>
<dbReference type="SUPFAM" id="SSF46689">
    <property type="entry name" value="Homeodomain-like"/>
    <property type="match status" value="1"/>
</dbReference>
<accession>A0ABX3SXN6</accession>
<name>A0ABX3SXN6_MYCMA</name>
<keyword evidence="2 4" id="KW-0238">DNA-binding</keyword>
<dbReference type="Proteomes" id="UP000243140">
    <property type="component" value="Unassembled WGS sequence"/>
</dbReference>
<dbReference type="SUPFAM" id="SSF48498">
    <property type="entry name" value="Tetracyclin repressor-like, C-terminal domain"/>
    <property type="match status" value="1"/>
</dbReference>
<dbReference type="Pfam" id="PF16859">
    <property type="entry name" value="TetR_C_11"/>
    <property type="match status" value="1"/>
</dbReference>
<keyword evidence="3" id="KW-0804">Transcription</keyword>